<gene>
    <name evidence="1" type="ORF">ACI1P1_14240</name>
</gene>
<name>A0ACC7NXE4_9BACL</name>
<dbReference type="Proteomes" id="UP001631969">
    <property type="component" value="Unassembled WGS sequence"/>
</dbReference>
<sequence>MEFYRFGQETGKQISKFNSDFIMSRIIQTEHAAHIGCMHLEAGGLIGYHQAVTPQLLLILVGEGTVRGDKDEYVNVQAGDAVFWNKQEWHETKTATGLTAIVIESEELRPSLYMSVKVTVNAPE</sequence>
<proteinExistence type="predicted"/>
<comment type="caution">
    <text evidence="1">The sequence shown here is derived from an EMBL/GenBank/DDBJ whole genome shotgun (WGS) entry which is preliminary data.</text>
</comment>
<evidence type="ECO:0000313" key="1">
    <source>
        <dbReference type="EMBL" id="MFM9329449.1"/>
    </source>
</evidence>
<accession>A0ACC7NXE4</accession>
<evidence type="ECO:0000313" key="2">
    <source>
        <dbReference type="Proteomes" id="UP001631969"/>
    </source>
</evidence>
<organism evidence="1 2">
    <name type="scientific">Paenibacillus mesotrionivorans</name>
    <dbReference type="NCBI Taxonomy" id="3160968"/>
    <lineage>
        <taxon>Bacteria</taxon>
        <taxon>Bacillati</taxon>
        <taxon>Bacillota</taxon>
        <taxon>Bacilli</taxon>
        <taxon>Bacillales</taxon>
        <taxon>Paenibacillaceae</taxon>
        <taxon>Paenibacillus</taxon>
    </lineage>
</organism>
<dbReference type="EMBL" id="JBJURJ010000008">
    <property type="protein sequence ID" value="MFM9329449.1"/>
    <property type="molecule type" value="Genomic_DNA"/>
</dbReference>
<keyword evidence="2" id="KW-1185">Reference proteome</keyword>
<reference evidence="1" key="1">
    <citation type="submission" date="2024-12" db="EMBL/GenBank/DDBJ databases">
        <authorList>
            <person name="Wu N."/>
        </authorList>
    </citation>
    <scope>NUCLEOTIDE SEQUENCE</scope>
    <source>
        <strain evidence="1">P15</strain>
    </source>
</reference>
<protein>
    <submittedName>
        <fullName evidence="1">Cupin domain-containing protein</fullName>
    </submittedName>
</protein>